<dbReference type="SMART" id="SM00387">
    <property type="entry name" value="HATPase_c"/>
    <property type="match status" value="1"/>
</dbReference>
<comment type="subcellular location">
    <subcellularLocation>
        <location evidence="2">Membrane</location>
    </subcellularLocation>
</comment>
<evidence type="ECO:0000256" key="11">
    <source>
        <dbReference type="SAM" id="Coils"/>
    </source>
</evidence>
<dbReference type="RefSeq" id="WP_345452873.1">
    <property type="nucleotide sequence ID" value="NZ_BAABRV010000003.1"/>
</dbReference>
<dbReference type="PRINTS" id="PR00344">
    <property type="entry name" value="BCTRLSENSOR"/>
</dbReference>
<feature type="coiled-coil region" evidence="11">
    <location>
        <begin position="194"/>
        <end position="228"/>
    </location>
</feature>
<feature type="domain" description="HAMP" evidence="15">
    <location>
        <begin position="160"/>
        <end position="213"/>
    </location>
</feature>
<feature type="region of interest" description="Disordered" evidence="12">
    <location>
        <begin position="63"/>
        <end position="125"/>
    </location>
</feature>
<dbReference type="InterPro" id="IPR003660">
    <property type="entry name" value="HAMP_dom"/>
</dbReference>
<dbReference type="Pfam" id="PF00512">
    <property type="entry name" value="HisKA"/>
    <property type="match status" value="1"/>
</dbReference>
<evidence type="ECO:0000259" key="14">
    <source>
        <dbReference type="PROSITE" id="PS50109"/>
    </source>
</evidence>
<dbReference type="Pfam" id="PF00672">
    <property type="entry name" value="HAMP"/>
    <property type="match status" value="1"/>
</dbReference>
<dbReference type="PROSITE" id="PS50885">
    <property type="entry name" value="HAMP"/>
    <property type="match status" value="1"/>
</dbReference>
<dbReference type="InterPro" id="IPR003594">
    <property type="entry name" value="HATPase_dom"/>
</dbReference>
<evidence type="ECO:0000256" key="8">
    <source>
        <dbReference type="ARBA" id="ARBA00022989"/>
    </source>
</evidence>
<comment type="caution">
    <text evidence="16">The sequence shown here is derived from an EMBL/GenBank/DDBJ whole genome shotgun (WGS) entry which is preliminary data.</text>
</comment>
<organism evidence="16 17">
    <name type="scientific">Deinococcus aluminii</name>
    <dbReference type="NCBI Taxonomy" id="1656885"/>
    <lineage>
        <taxon>Bacteria</taxon>
        <taxon>Thermotogati</taxon>
        <taxon>Deinococcota</taxon>
        <taxon>Deinococci</taxon>
        <taxon>Deinococcales</taxon>
        <taxon>Deinococcaceae</taxon>
        <taxon>Deinococcus</taxon>
    </lineage>
</organism>
<dbReference type="EMBL" id="BAABRV010000003">
    <property type="protein sequence ID" value="GAA5533142.1"/>
    <property type="molecule type" value="Genomic_DNA"/>
</dbReference>
<evidence type="ECO:0000256" key="4">
    <source>
        <dbReference type="ARBA" id="ARBA00022553"/>
    </source>
</evidence>
<feature type="transmembrane region" description="Helical" evidence="13">
    <location>
        <begin position="20"/>
        <end position="45"/>
    </location>
</feature>
<evidence type="ECO:0000256" key="6">
    <source>
        <dbReference type="ARBA" id="ARBA00022692"/>
    </source>
</evidence>
<feature type="compositionally biased region" description="Gly residues" evidence="12">
    <location>
        <begin position="100"/>
        <end position="109"/>
    </location>
</feature>
<evidence type="ECO:0000256" key="2">
    <source>
        <dbReference type="ARBA" id="ARBA00004370"/>
    </source>
</evidence>
<evidence type="ECO:0000256" key="10">
    <source>
        <dbReference type="ARBA" id="ARBA00023136"/>
    </source>
</evidence>
<keyword evidence="5" id="KW-0808">Transferase</keyword>
<dbReference type="SMART" id="SM00388">
    <property type="entry name" value="HisKA"/>
    <property type="match status" value="1"/>
</dbReference>
<dbReference type="CDD" id="cd00082">
    <property type="entry name" value="HisKA"/>
    <property type="match status" value="1"/>
</dbReference>
<dbReference type="SUPFAM" id="SSF55874">
    <property type="entry name" value="ATPase domain of HSP90 chaperone/DNA topoisomerase II/histidine kinase"/>
    <property type="match status" value="1"/>
</dbReference>
<dbReference type="Proteomes" id="UP001404956">
    <property type="component" value="Unassembled WGS sequence"/>
</dbReference>
<keyword evidence="17" id="KW-1185">Reference proteome</keyword>
<feature type="compositionally biased region" description="Low complexity" evidence="12">
    <location>
        <begin position="79"/>
        <end position="99"/>
    </location>
</feature>
<keyword evidence="9" id="KW-0902">Two-component regulatory system</keyword>
<evidence type="ECO:0000256" key="7">
    <source>
        <dbReference type="ARBA" id="ARBA00022777"/>
    </source>
</evidence>
<feature type="domain" description="Histidine kinase" evidence="14">
    <location>
        <begin position="221"/>
        <end position="432"/>
    </location>
</feature>
<dbReference type="CDD" id="cd06225">
    <property type="entry name" value="HAMP"/>
    <property type="match status" value="1"/>
</dbReference>
<keyword evidence="6 13" id="KW-0812">Transmembrane</keyword>
<evidence type="ECO:0000256" key="13">
    <source>
        <dbReference type="SAM" id="Phobius"/>
    </source>
</evidence>
<dbReference type="InterPro" id="IPR036097">
    <property type="entry name" value="HisK_dim/P_sf"/>
</dbReference>
<protein>
    <recommendedName>
        <fullName evidence="3">histidine kinase</fullName>
        <ecNumber evidence="3">2.7.13.3</ecNumber>
    </recommendedName>
</protein>
<dbReference type="Gene3D" id="1.10.287.130">
    <property type="match status" value="1"/>
</dbReference>
<evidence type="ECO:0000256" key="9">
    <source>
        <dbReference type="ARBA" id="ARBA00023012"/>
    </source>
</evidence>
<name>A0ABP9XCN2_9DEIO</name>
<comment type="catalytic activity">
    <reaction evidence="1">
        <text>ATP + protein L-histidine = ADP + protein N-phospho-L-histidine.</text>
        <dbReference type="EC" id="2.7.13.3"/>
    </reaction>
</comment>
<dbReference type="PANTHER" id="PTHR45436">
    <property type="entry name" value="SENSOR HISTIDINE KINASE YKOH"/>
    <property type="match status" value="1"/>
</dbReference>
<dbReference type="SUPFAM" id="SSF47384">
    <property type="entry name" value="Homodimeric domain of signal transducing histidine kinase"/>
    <property type="match status" value="1"/>
</dbReference>
<evidence type="ECO:0000256" key="12">
    <source>
        <dbReference type="SAM" id="MobiDB-lite"/>
    </source>
</evidence>
<accession>A0ABP9XCN2</accession>
<dbReference type="Pfam" id="PF02518">
    <property type="entry name" value="HATPase_c"/>
    <property type="match status" value="1"/>
</dbReference>
<evidence type="ECO:0000259" key="15">
    <source>
        <dbReference type="PROSITE" id="PS50885"/>
    </source>
</evidence>
<dbReference type="InterPro" id="IPR036890">
    <property type="entry name" value="HATPase_C_sf"/>
</dbReference>
<dbReference type="InterPro" id="IPR005467">
    <property type="entry name" value="His_kinase_dom"/>
</dbReference>
<keyword evidence="11" id="KW-0175">Coiled coil</keyword>
<keyword evidence="4" id="KW-0597">Phosphoprotein</keyword>
<dbReference type="PANTHER" id="PTHR45436:SF5">
    <property type="entry name" value="SENSOR HISTIDINE KINASE TRCS"/>
    <property type="match status" value="1"/>
</dbReference>
<dbReference type="Gene3D" id="3.30.565.10">
    <property type="entry name" value="Histidine kinase-like ATPase, C-terminal domain"/>
    <property type="match status" value="1"/>
</dbReference>
<dbReference type="SMART" id="SM00304">
    <property type="entry name" value="HAMP"/>
    <property type="match status" value="1"/>
</dbReference>
<dbReference type="EC" id="2.7.13.3" evidence="3"/>
<dbReference type="SUPFAM" id="SSF158472">
    <property type="entry name" value="HAMP domain-like"/>
    <property type="match status" value="1"/>
</dbReference>
<evidence type="ECO:0000313" key="16">
    <source>
        <dbReference type="EMBL" id="GAA5533142.1"/>
    </source>
</evidence>
<evidence type="ECO:0000256" key="1">
    <source>
        <dbReference type="ARBA" id="ARBA00000085"/>
    </source>
</evidence>
<gene>
    <name evidence="16" type="primary">sasA_5</name>
    <name evidence="16" type="ORF">Dalu01_01541</name>
</gene>
<evidence type="ECO:0000256" key="5">
    <source>
        <dbReference type="ARBA" id="ARBA00022679"/>
    </source>
</evidence>
<dbReference type="Gene3D" id="6.10.340.10">
    <property type="match status" value="1"/>
</dbReference>
<proteinExistence type="predicted"/>
<evidence type="ECO:0000256" key="3">
    <source>
        <dbReference type="ARBA" id="ARBA00012438"/>
    </source>
</evidence>
<dbReference type="InterPro" id="IPR003661">
    <property type="entry name" value="HisK_dim/P_dom"/>
</dbReference>
<keyword evidence="10 13" id="KW-0472">Membrane</keyword>
<keyword evidence="8 13" id="KW-1133">Transmembrane helix</keyword>
<keyword evidence="7" id="KW-0418">Kinase</keyword>
<dbReference type="InterPro" id="IPR004358">
    <property type="entry name" value="Sig_transdc_His_kin-like_C"/>
</dbReference>
<dbReference type="InterPro" id="IPR050428">
    <property type="entry name" value="TCS_sensor_his_kinase"/>
</dbReference>
<sequence>MTPSRPPSTPGGWRTPSLAVTLLLTMLLVVGLAVGGMFLFSNLAVRREVARLPPEVQAYLRARQEAERRGEPPPPPPAHSSRPSGNTEHASAASGAAGTAPGGTSGSGGTSPAQRPPRSGLPVELSPRAQGFVRNVQTSLVQGGLMAAAAAASLSLLLARRVARPITAVSQAAARLAGGDLTSRAPVLKGDREVADLARTFNEMAGSLEALERERQQAVADIAHELRTPIAIMQARLDALEDGVYPLDAGQIALLSAQTQLLTRLVGDLRTLTLADAGRLGLHAERVDLAEVARQVVRDLTDRAGERGVHLTLTADPAPLTADRDRVRQVTANLVENALRHARRQVAVRVEAGPDWARLHVDDDGPGIPEALRDVVFTRFTRLDESRTRDTGGSGLGLAIVRALAGAHGGHARADTSPLGGARLTVVLPRTHTGPKSHTDKSHHAL</sequence>
<reference evidence="16 17" key="1">
    <citation type="submission" date="2024-02" db="EMBL/GenBank/DDBJ databases">
        <title>Deinococcus aluminii NBRC 112889.</title>
        <authorList>
            <person name="Ichikawa N."/>
            <person name="Katano-Makiyama Y."/>
            <person name="Hidaka K."/>
        </authorList>
    </citation>
    <scope>NUCLEOTIDE SEQUENCE [LARGE SCALE GENOMIC DNA]</scope>
    <source>
        <strain evidence="16 17">NBRC 112889</strain>
    </source>
</reference>
<evidence type="ECO:0000313" key="17">
    <source>
        <dbReference type="Proteomes" id="UP001404956"/>
    </source>
</evidence>
<dbReference type="PROSITE" id="PS50109">
    <property type="entry name" value="HIS_KIN"/>
    <property type="match status" value="1"/>
</dbReference>